<reference evidence="2" key="1">
    <citation type="submission" date="2023-03" db="EMBL/GenBank/DDBJ databases">
        <authorList>
            <person name="Steffen K."/>
            <person name="Cardenas P."/>
        </authorList>
    </citation>
    <scope>NUCLEOTIDE SEQUENCE</scope>
</reference>
<feature type="region of interest" description="Disordered" evidence="1">
    <location>
        <begin position="85"/>
        <end position="148"/>
    </location>
</feature>
<feature type="compositionally biased region" description="Acidic residues" evidence="1">
    <location>
        <begin position="21"/>
        <end position="52"/>
    </location>
</feature>
<name>A0AA35REL4_GEOBA</name>
<dbReference type="Proteomes" id="UP001174909">
    <property type="component" value="Unassembled WGS sequence"/>
</dbReference>
<dbReference type="EMBL" id="CASHTH010001006">
    <property type="protein sequence ID" value="CAI8010049.1"/>
    <property type="molecule type" value="Genomic_DNA"/>
</dbReference>
<accession>A0AA35REL4</accession>
<feature type="compositionally biased region" description="Basic and acidic residues" evidence="1">
    <location>
        <begin position="108"/>
        <end position="148"/>
    </location>
</feature>
<evidence type="ECO:0000256" key="1">
    <source>
        <dbReference type="SAM" id="MobiDB-lite"/>
    </source>
</evidence>
<evidence type="ECO:0000313" key="3">
    <source>
        <dbReference type="Proteomes" id="UP001174909"/>
    </source>
</evidence>
<proteinExistence type="predicted"/>
<evidence type="ECO:0000313" key="2">
    <source>
        <dbReference type="EMBL" id="CAI8010049.1"/>
    </source>
</evidence>
<protein>
    <submittedName>
        <fullName evidence="2">Uncharacterized protein</fullName>
    </submittedName>
</protein>
<feature type="compositionally biased region" description="Acidic residues" evidence="1">
    <location>
        <begin position="1"/>
        <end position="10"/>
    </location>
</feature>
<gene>
    <name evidence="2" type="ORF">GBAR_LOCUS6668</name>
</gene>
<feature type="non-terminal residue" evidence="2">
    <location>
        <position position="148"/>
    </location>
</feature>
<dbReference type="AlphaFoldDB" id="A0AA35REL4"/>
<comment type="caution">
    <text evidence="2">The sequence shown here is derived from an EMBL/GenBank/DDBJ whole genome shotgun (WGS) entry which is preliminary data.</text>
</comment>
<feature type="region of interest" description="Disordered" evidence="1">
    <location>
        <begin position="1"/>
        <end position="72"/>
    </location>
</feature>
<keyword evidence="3" id="KW-1185">Reference proteome</keyword>
<organism evidence="2 3">
    <name type="scientific">Geodia barretti</name>
    <name type="common">Barrett's horny sponge</name>
    <dbReference type="NCBI Taxonomy" id="519541"/>
    <lineage>
        <taxon>Eukaryota</taxon>
        <taxon>Metazoa</taxon>
        <taxon>Porifera</taxon>
        <taxon>Demospongiae</taxon>
        <taxon>Heteroscleromorpha</taxon>
        <taxon>Tetractinellida</taxon>
        <taxon>Astrophorina</taxon>
        <taxon>Geodiidae</taxon>
        <taxon>Geodia</taxon>
    </lineage>
</organism>
<sequence>IPSVVEEDGGVEGKVGKVTLNEEDGEGERENQSVEEDGEGERENQSVEEVEGEGGGPRSQQWLGGGGEEEEGKVVMIAIVLVGEEEERTPIKVVVPGDTDRPGGGGSWKDRDQGPAPRRYEGDPDERGPPRRDDDKPRRRYIRDSADS</sequence>